<name>A0AAD9KNW8_RIDPI</name>
<dbReference type="Proteomes" id="UP001209878">
    <property type="component" value="Unassembled WGS sequence"/>
</dbReference>
<organism evidence="1 2">
    <name type="scientific">Ridgeia piscesae</name>
    <name type="common">Tubeworm</name>
    <dbReference type="NCBI Taxonomy" id="27915"/>
    <lineage>
        <taxon>Eukaryota</taxon>
        <taxon>Metazoa</taxon>
        <taxon>Spiralia</taxon>
        <taxon>Lophotrochozoa</taxon>
        <taxon>Annelida</taxon>
        <taxon>Polychaeta</taxon>
        <taxon>Sedentaria</taxon>
        <taxon>Canalipalpata</taxon>
        <taxon>Sabellida</taxon>
        <taxon>Siboglinidae</taxon>
        <taxon>Ridgeia</taxon>
    </lineage>
</organism>
<gene>
    <name evidence="1" type="ORF">NP493_782g01082</name>
</gene>
<evidence type="ECO:0000313" key="1">
    <source>
        <dbReference type="EMBL" id="KAK2174710.1"/>
    </source>
</evidence>
<proteinExistence type="predicted"/>
<protein>
    <submittedName>
        <fullName evidence="1">Uncharacterized protein</fullName>
    </submittedName>
</protein>
<sequence>MDCYSDVVCCTVQTVENTACNENKTCLYCLRPSRQMSSMILPVHCVHCRRHETSRQPVNHSYMTTVTSSFSLPVQPSVDSFNNFNKLCSLLLKYACYFMYSRTYGLIINMIDL</sequence>
<keyword evidence="2" id="KW-1185">Reference proteome</keyword>
<dbReference type="EMBL" id="JAODUO010000781">
    <property type="protein sequence ID" value="KAK2174710.1"/>
    <property type="molecule type" value="Genomic_DNA"/>
</dbReference>
<accession>A0AAD9KNW8</accession>
<reference evidence="1" key="1">
    <citation type="journal article" date="2023" name="Mol. Biol. Evol.">
        <title>Third-Generation Sequencing Reveals the Adaptive Role of the Epigenome in Three Deep-Sea Polychaetes.</title>
        <authorList>
            <person name="Perez M."/>
            <person name="Aroh O."/>
            <person name="Sun Y."/>
            <person name="Lan Y."/>
            <person name="Juniper S.K."/>
            <person name="Young C.R."/>
            <person name="Angers B."/>
            <person name="Qian P.Y."/>
        </authorList>
    </citation>
    <scope>NUCLEOTIDE SEQUENCE</scope>
    <source>
        <strain evidence="1">R07B-5</strain>
    </source>
</reference>
<comment type="caution">
    <text evidence="1">The sequence shown here is derived from an EMBL/GenBank/DDBJ whole genome shotgun (WGS) entry which is preliminary data.</text>
</comment>
<dbReference type="AlphaFoldDB" id="A0AAD9KNW8"/>
<evidence type="ECO:0000313" key="2">
    <source>
        <dbReference type="Proteomes" id="UP001209878"/>
    </source>
</evidence>